<dbReference type="Proteomes" id="UP000037931">
    <property type="component" value="Unassembled WGS sequence"/>
</dbReference>
<evidence type="ECO:0000313" key="1">
    <source>
        <dbReference type="EMBL" id="KPA90605.1"/>
    </source>
</evidence>
<dbReference type="PATRIC" id="fig|50340.43.peg.6054"/>
<dbReference type="OrthoDB" id="5455158at2"/>
<proteinExistence type="predicted"/>
<keyword evidence="2" id="KW-1185">Reference proteome</keyword>
<sequence length="123" mass="13613">MADNYVGQIVLEINGTDYEVTSVEPSLKTGRKIVKTMNRTGRPTGTAKGIEEHELKIAVPIPKSGEPDWRALMDAKLTIYPQDGGSKRQTWTGCSLMEMGSKYQVEGEATRDLTIAALNYYTE</sequence>
<protein>
    <recommendedName>
        <fullName evidence="3">Phage tail tube protein</fullName>
    </recommendedName>
</protein>
<dbReference type="AlphaFoldDB" id="A0A0M9GGF2"/>
<dbReference type="EMBL" id="JSYZ01000009">
    <property type="protein sequence ID" value="KPA90605.1"/>
    <property type="molecule type" value="Genomic_DNA"/>
</dbReference>
<name>A0A0M9GGF2_9PSED</name>
<comment type="caution">
    <text evidence="1">The sequence shown here is derived from an EMBL/GenBank/DDBJ whole genome shotgun (WGS) entry which is preliminary data.</text>
</comment>
<organism evidence="1 2">
    <name type="scientific">Pseudomonas asplenii</name>
    <dbReference type="NCBI Taxonomy" id="53407"/>
    <lineage>
        <taxon>Bacteria</taxon>
        <taxon>Pseudomonadati</taxon>
        <taxon>Pseudomonadota</taxon>
        <taxon>Gammaproteobacteria</taxon>
        <taxon>Pseudomonadales</taxon>
        <taxon>Pseudomonadaceae</taxon>
        <taxon>Pseudomonas</taxon>
    </lineage>
</organism>
<dbReference type="RefSeq" id="WP_054062915.1">
    <property type="nucleotide sequence ID" value="NZ_CP162519.1"/>
</dbReference>
<reference evidence="1 2" key="1">
    <citation type="journal article" date="2015" name="PLoS ONE">
        <title>Rice-Infecting Pseudomonas Genomes Are Highly Accessorized and Harbor Multiple Putative Virulence Mechanisms to Cause Sheath Brown Rot.</title>
        <authorList>
            <person name="Quibod I.L."/>
            <person name="Grande G."/>
            <person name="Oreiro E.G."/>
            <person name="Borja F.N."/>
            <person name="Dossa G.S."/>
            <person name="Mauleon R."/>
            <person name="Cruz C.V."/>
            <person name="Oliva R."/>
        </authorList>
    </citation>
    <scope>NUCLEOTIDE SEQUENCE [LARGE SCALE GENOMIC DNA]</scope>
    <source>
        <strain evidence="1 2">IRRI 6609</strain>
    </source>
</reference>
<evidence type="ECO:0008006" key="3">
    <source>
        <dbReference type="Google" id="ProtNLM"/>
    </source>
</evidence>
<gene>
    <name evidence="1" type="ORF">PF66_02666</name>
</gene>
<dbReference type="STRING" id="50340.PF66_02666"/>
<evidence type="ECO:0000313" key="2">
    <source>
        <dbReference type="Proteomes" id="UP000037931"/>
    </source>
</evidence>
<accession>A0A0M9GGF2</accession>